<dbReference type="Pfam" id="PF08501">
    <property type="entry name" value="Shikimate_dh_N"/>
    <property type="match status" value="1"/>
</dbReference>
<keyword evidence="8" id="KW-1185">Reference proteome</keyword>
<dbReference type="AlphaFoldDB" id="A0A3M8T553"/>
<dbReference type="SUPFAM" id="SSF53223">
    <property type="entry name" value="Aminoacid dehydrogenase-like, N-terminal domain"/>
    <property type="match status" value="1"/>
</dbReference>
<dbReference type="GO" id="GO:0004764">
    <property type="term" value="F:shikimate 3-dehydrogenase (NADP+) activity"/>
    <property type="evidence" value="ECO:0007669"/>
    <property type="project" value="UniProtKB-EC"/>
</dbReference>
<evidence type="ECO:0000313" key="7">
    <source>
        <dbReference type="EMBL" id="RNF85872.1"/>
    </source>
</evidence>
<evidence type="ECO:0000256" key="3">
    <source>
        <dbReference type="ARBA" id="ARBA00023141"/>
    </source>
</evidence>
<comment type="catalytic activity">
    <reaction evidence="4">
        <text>shikimate + NADP(+) = 3-dehydroshikimate + NADPH + H(+)</text>
        <dbReference type="Rhea" id="RHEA:17737"/>
        <dbReference type="ChEBI" id="CHEBI:15378"/>
        <dbReference type="ChEBI" id="CHEBI:16630"/>
        <dbReference type="ChEBI" id="CHEBI:36208"/>
        <dbReference type="ChEBI" id="CHEBI:57783"/>
        <dbReference type="ChEBI" id="CHEBI:58349"/>
        <dbReference type="EC" id="1.1.1.25"/>
    </reaction>
</comment>
<dbReference type="InterPro" id="IPR036291">
    <property type="entry name" value="NAD(P)-bd_dom_sf"/>
</dbReference>
<comment type="pathway">
    <text evidence="1">Metabolic intermediate biosynthesis; chorismate biosynthesis; chorismate from D-erythrose 4-phosphate and phosphoenolpyruvate: step 4/7.</text>
</comment>
<keyword evidence="3" id="KW-0028">Amino-acid biosynthesis</keyword>
<dbReference type="GO" id="GO:0005829">
    <property type="term" value="C:cytosol"/>
    <property type="evidence" value="ECO:0007669"/>
    <property type="project" value="TreeGrafter"/>
</dbReference>
<name>A0A3M8T553_9ACTN</name>
<dbReference type="InterPro" id="IPR046346">
    <property type="entry name" value="Aminoacid_DH-like_N_sf"/>
</dbReference>
<dbReference type="EMBL" id="RIBZ01000832">
    <property type="protein sequence ID" value="RNF85872.1"/>
    <property type="molecule type" value="Genomic_DNA"/>
</dbReference>
<evidence type="ECO:0000256" key="4">
    <source>
        <dbReference type="ARBA" id="ARBA00049442"/>
    </source>
</evidence>
<feature type="domain" description="Shikimate dehydrogenase substrate binding N-terminal" evidence="6">
    <location>
        <begin position="9"/>
        <end position="96"/>
    </location>
</feature>
<dbReference type="Gene3D" id="3.40.50.10860">
    <property type="entry name" value="Leucine Dehydrogenase, chain A, domain 1"/>
    <property type="match status" value="1"/>
</dbReference>
<evidence type="ECO:0000256" key="1">
    <source>
        <dbReference type="ARBA" id="ARBA00004871"/>
    </source>
</evidence>
<evidence type="ECO:0000259" key="5">
    <source>
        <dbReference type="Pfam" id="PF01488"/>
    </source>
</evidence>
<dbReference type="NCBIfam" id="NF009201">
    <property type="entry name" value="PRK12549.1"/>
    <property type="match status" value="1"/>
</dbReference>
<accession>A0A3M8T553</accession>
<dbReference type="Pfam" id="PF01488">
    <property type="entry name" value="Shikimate_DH"/>
    <property type="match status" value="1"/>
</dbReference>
<dbReference type="InterPro" id="IPR022893">
    <property type="entry name" value="Shikimate_DH_fam"/>
</dbReference>
<keyword evidence="3" id="KW-0057">Aromatic amino acid biosynthesis</keyword>
<evidence type="ECO:0000259" key="6">
    <source>
        <dbReference type="Pfam" id="PF08501"/>
    </source>
</evidence>
<comment type="caution">
    <text evidence="7">The sequence shown here is derived from an EMBL/GenBank/DDBJ whole genome shotgun (WGS) entry which is preliminary data.</text>
</comment>
<feature type="domain" description="Quinate/shikimate 5-dehydrogenase/glutamyl-tRNA reductase" evidence="5">
    <location>
        <begin position="128"/>
        <end position="197"/>
    </location>
</feature>
<keyword evidence="7" id="KW-0560">Oxidoreductase</keyword>
<dbReference type="GO" id="GO:0009073">
    <property type="term" value="P:aromatic amino acid family biosynthetic process"/>
    <property type="evidence" value="ECO:0007669"/>
    <property type="project" value="UniProtKB-KW"/>
</dbReference>
<gene>
    <name evidence="7" type="ORF">EEJ42_43165</name>
</gene>
<dbReference type="EC" id="1.1.1.25" evidence="2"/>
<dbReference type="PANTHER" id="PTHR21089">
    <property type="entry name" value="SHIKIMATE DEHYDROGENASE"/>
    <property type="match status" value="1"/>
</dbReference>
<evidence type="ECO:0000256" key="2">
    <source>
        <dbReference type="ARBA" id="ARBA00012962"/>
    </source>
</evidence>
<dbReference type="InterPro" id="IPR006151">
    <property type="entry name" value="Shikm_DH/Glu-tRNA_Rdtase"/>
</dbReference>
<sequence length="300" mass="31464">MVTTLLTGLIGSGIGFSLSPAMHEREATVLGLELRYDLWDLHALGASPDDVGDLLLRARDAGYRGLNITHPCKQLVLAHLDTLSPDAAAIGAVNTVVISEDGFAGHNTDWTGFRRGLVDGLAGAPLDRVVLVGAGGAGAAAAYALLDLGTERLDVVDTDPDRAARLAADLDPYRVRGGRLTELPTLLANAHGVVHATPVGMADHPGQAVPGNCLRPDLWVAEIVFRPLHTALLAAAAEAGAVFLDGGRMNAHQAADAFRLFTGLEPDPSRMYAHLRELVAPEVSRAPLSGALSPNPIERM</sequence>
<dbReference type="UniPathway" id="UPA00053">
    <property type="reaction ID" value="UER00087"/>
</dbReference>
<dbReference type="PANTHER" id="PTHR21089:SF1">
    <property type="entry name" value="BIFUNCTIONAL 3-DEHYDROQUINATE DEHYDRATASE_SHIKIMATE DEHYDROGENASE, CHLOROPLASTIC"/>
    <property type="match status" value="1"/>
</dbReference>
<evidence type="ECO:0000313" key="8">
    <source>
        <dbReference type="Proteomes" id="UP000275401"/>
    </source>
</evidence>
<proteinExistence type="predicted"/>
<dbReference type="GO" id="GO:0050661">
    <property type="term" value="F:NADP binding"/>
    <property type="evidence" value="ECO:0007669"/>
    <property type="project" value="TreeGrafter"/>
</dbReference>
<dbReference type="Gene3D" id="3.40.50.720">
    <property type="entry name" value="NAD(P)-binding Rossmann-like Domain"/>
    <property type="match status" value="1"/>
</dbReference>
<reference evidence="7 8" key="1">
    <citation type="submission" date="2018-11" db="EMBL/GenBank/DDBJ databases">
        <title>The Potential of Streptomyces as Biocontrol Agents against the Tomato grey mould, Botrytis cinerea (Gray mold) Frontiers in Microbiology.</title>
        <authorList>
            <person name="Li D."/>
        </authorList>
    </citation>
    <scope>NUCLEOTIDE SEQUENCE [LARGE SCALE GENOMIC DNA]</scope>
    <source>
        <strain evidence="7 8">NEAU-LD23</strain>
    </source>
</reference>
<dbReference type="SUPFAM" id="SSF51735">
    <property type="entry name" value="NAD(P)-binding Rossmann-fold domains"/>
    <property type="match status" value="1"/>
</dbReference>
<protein>
    <recommendedName>
        <fullName evidence="2">shikimate dehydrogenase (NADP(+))</fullName>
        <ecNumber evidence="2">1.1.1.25</ecNumber>
    </recommendedName>
</protein>
<dbReference type="GO" id="GO:0019632">
    <property type="term" value="P:shikimate metabolic process"/>
    <property type="evidence" value="ECO:0007669"/>
    <property type="project" value="TreeGrafter"/>
</dbReference>
<organism evidence="7 8">
    <name type="scientific">Streptomyces botrytidirepellens</name>
    <dbReference type="NCBI Taxonomy" id="2486417"/>
    <lineage>
        <taxon>Bacteria</taxon>
        <taxon>Bacillati</taxon>
        <taxon>Actinomycetota</taxon>
        <taxon>Actinomycetes</taxon>
        <taxon>Kitasatosporales</taxon>
        <taxon>Streptomycetaceae</taxon>
        <taxon>Streptomyces</taxon>
    </lineage>
</organism>
<dbReference type="Proteomes" id="UP000275401">
    <property type="component" value="Unassembled WGS sequence"/>
</dbReference>
<dbReference type="GO" id="GO:0009423">
    <property type="term" value="P:chorismate biosynthetic process"/>
    <property type="evidence" value="ECO:0007669"/>
    <property type="project" value="UniProtKB-UniPathway"/>
</dbReference>
<dbReference type="InterPro" id="IPR013708">
    <property type="entry name" value="Shikimate_DH-bd_N"/>
</dbReference>